<protein>
    <recommendedName>
        <fullName evidence="5">Sporulation lipoprotein YhcN/YlaJ (Spore_YhcN_YlaJ)</fullName>
    </recommendedName>
</protein>
<evidence type="ECO:0000256" key="1">
    <source>
        <dbReference type="SAM" id="MobiDB-lite"/>
    </source>
</evidence>
<feature type="compositionally biased region" description="Polar residues" evidence="1">
    <location>
        <begin position="48"/>
        <end position="62"/>
    </location>
</feature>
<dbReference type="PROSITE" id="PS51257">
    <property type="entry name" value="PROKAR_LIPOPROTEIN"/>
    <property type="match status" value="1"/>
</dbReference>
<feature type="region of interest" description="Disordered" evidence="1">
    <location>
        <begin position="146"/>
        <end position="172"/>
    </location>
</feature>
<sequence>MLRKWKLSILLITVLITALLTACTANDNSAMEDEHTNDMNMANVSDHANQENLNNPNIIPSETSDKTRTTNKKGTTYSGMGQNLYSSIGSSGIHEGGVSSFFESILKSEGITGIKVFVVDDSVILARNNEQTTSHQYDDMQKDLLSGTEGLSSKGETEEVENNNEKNPNDNLQQAKNKMNEMFNGDVKILTVTQPGAVELIEGIKENIMDSAYSDASNQLLELFNMAS</sequence>
<accession>A0A941DZD0</accession>
<dbReference type="Proteomes" id="UP000675284">
    <property type="component" value="Unassembled WGS sequence"/>
</dbReference>
<keyword evidence="2" id="KW-0732">Signal</keyword>
<evidence type="ECO:0008006" key="5">
    <source>
        <dbReference type="Google" id="ProtNLM"/>
    </source>
</evidence>
<name>A0A941DZD0_9BACI</name>
<feature type="chain" id="PRO_5039526804" description="Sporulation lipoprotein YhcN/YlaJ (Spore_YhcN_YlaJ)" evidence="2">
    <location>
        <begin position="26"/>
        <end position="228"/>
    </location>
</feature>
<gene>
    <name evidence="3" type="ORF">KCX74_19110</name>
</gene>
<feature type="signal peptide" evidence="2">
    <location>
        <begin position="1"/>
        <end position="25"/>
    </location>
</feature>
<organism evidence="3 4">
    <name type="scientific">Virgibacillus salarius</name>
    <dbReference type="NCBI Taxonomy" id="447199"/>
    <lineage>
        <taxon>Bacteria</taxon>
        <taxon>Bacillati</taxon>
        <taxon>Bacillota</taxon>
        <taxon>Bacilli</taxon>
        <taxon>Bacillales</taxon>
        <taxon>Bacillaceae</taxon>
        <taxon>Virgibacillus</taxon>
    </lineage>
</organism>
<dbReference type="AlphaFoldDB" id="A0A941DZD0"/>
<feature type="region of interest" description="Disordered" evidence="1">
    <location>
        <begin position="48"/>
        <end position="78"/>
    </location>
</feature>
<evidence type="ECO:0000313" key="3">
    <source>
        <dbReference type="EMBL" id="MBR7798131.1"/>
    </source>
</evidence>
<reference evidence="3" key="1">
    <citation type="submission" date="2021-04" db="EMBL/GenBank/DDBJ databases">
        <title>Isolation and polyphasic classification of algal microorganism.</title>
        <authorList>
            <person name="Wang S."/>
        </authorList>
    </citation>
    <scope>NUCLEOTIDE SEQUENCE</scope>
    <source>
        <strain evidence="3">720a</strain>
    </source>
</reference>
<evidence type="ECO:0000313" key="4">
    <source>
        <dbReference type="Proteomes" id="UP000675284"/>
    </source>
</evidence>
<proteinExistence type="predicted"/>
<dbReference type="EMBL" id="JAGSOT010000090">
    <property type="protein sequence ID" value="MBR7798131.1"/>
    <property type="molecule type" value="Genomic_DNA"/>
</dbReference>
<keyword evidence="4" id="KW-1185">Reference proteome</keyword>
<comment type="caution">
    <text evidence="3">The sequence shown here is derived from an EMBL/GenBank/DDBJ whole genome shotgun (WGS) entry which is preliminary data.</text>
</comment>
<dbReference type="RefSeq" id="WP_034678957.1">
    <property type="nucleotide sequence ID" value="NZ_BAAACY010000094.1"/>
</dbReference>
<evidence type="ECO:0000256" key="2">
    <source>
        <dbReference type="SAM" id="SignalP"/>
    </source>
</evidence>